<dbReference type="AlphaFoldDB" id="A0A1I8B6F3"/>
<evidence type="ECO:0000313" key="2">
    <source>
        <dbReference type="WBParaSite" id="MhA1_Contig142.frz3.gene5"/>
    </source>
</evidence>
<dbReference type="Proteomes" id="UP000095281">
    <property type="component" value="Unplaced"/>
</dbReference>
<keyword evidence="1" id="KW-1185">Reference proteome</keyword>
<accession>A0A1I8B6F3</accession>
<name>A0A1I8B6F3_MELHA</name>
<organism evidence="1 2">
    <name type="scientific">Meloidogyne hapla</name>
    <name type="common">Root-knot nematode worm</name>
    <dbReference type="NCBI Taxonomy" id="6305"/>
    <lineage>
        <taxon>Eukaryota</taxon>
        <taxon>Metazoa</taxon>
        <taxon>Ecdysozoa</taxon>
        <taxon>Nematoda</taxon>
        <taxon>Chromadorea</taxon>
        <taxon>Rhabditida</taxon>
        <taxon>Tylenchina</taxon>
        <taxon>Tylenchomorpha</taxon>
        <taxon>Tylenchoidea</taxon>
        <taxon>Meloidogynidae</taxon>
        <taxon>Meloidogyninae</taxon>
        <taxon>Meloidogyne</taxon>
    </lineage>
</organism>
<reference evidence="2" key="1">
    <citation type="submission" date="2016-11" db="UniProtKB">
        <authorList>
            <consortium name="WormBaseParasite"/>
        </authorList>
    </citation>
    <scope>IDENTIFICATION</scope>
</reference>
<sequence>MNQFLEEKAMIRILDVFADGLSTFRHRYFNKCEILSSYGKNVKNLWQKMGSRWVNLTVRRNKRTTKA</sequence>
<evidence type="ECO:0000313" key="1">
    <source>
        <dbReference type="Proteomes" id="UP000095281"/>
    </source>
</evidence>
<proteinExistence type="predicted"/>
<dbReference type="WBParaSite" id="MhA1_Contig142.frz3.gene5">
    <property type="protein sequence ID" value="MhA1_Contig142.frz3.gene5"/>
    <property type="gene ID" value="MhA1_Contig142.frz3.gene5"/>
</dbReference>
<protein>
    <submittedName>
        <fullName evidence="2">Uncharacterized protein</fullName>
    </submittedName>
</protein>